<dbReference type="PROSITE" id="PS00028">
    <property type="entry name" value="ZINC_FINGER_C2H2_1"/>
    <property type="match status" value="3"/>
</dbReference>
<evidence type="ECO:0000256" key="2">
    <source>
        <dbReference type="ARBA" id="ARBA00022737"/>
    </source>
</evidence>
<reference evidence="9" key="1">
    <citation type="submission" date="2015-08" db="UniProtKB">
        <authorList>
            <consortium name="WormBaseParasite"/>
        </authorList>
    </citation>
    <scope>IDENTIFICATION</scope>
</reference>
<dbReference type="SMART" id="SM00355">
    <property type="entry name" value="ZnF_C2H2"/>
    <property type="match status" value="4"/>
</dbReference>
<dbReference type="SUPFAM" id="SSF57667">
    <property type="entry name" value="beta-beta-alpha zinc fingers"/>
    <property type="match status" value="3"/>
</dbReference>
<protein>
    <submittedName>
        <fullName evidence="9 10">C2H2-type domain-containing protein</fullName>
    </submittedName>
</protein>
<dbReference type="PANTHER" id="PTHR24379">
    <property type="entry name" value="KRAB AND ZINC FINGER DOMAIN-CONTAINING"/>
    <property type="match status" value="1"/>
</dbReference>
<dbReference type="AlphaFoldDB" id="A0A0K0ETG3"/>
<dbReference type="GO" id="GO:0005634">
    <property type="term" value="C:nucleus"/>
    <property type="evidence" value="ECO:0007669"/>
    <property type="project" value="TreeGrafter"/>
</dbReference>
<evidence type="ECO:0000256" key="6">
    <source>
        <dbReference type="SAM" id="MobiDB-lite"/>
    </source>
</evidence>
<dbReference type="InterPro" id="IPR036236">
    <property type="entry name" value="Znf_C2H2_sf"/>
</dbReference>
<evidence type="ECO:0000256" key="3">
    <source>
        <dbReference type="ARBA" id="ARBA00022771"/>
    </source>
</evidence>
<dbReference type="WBParaSite" id="SSTP_0001273800.1">
    <property type="protein sequence ID" value="SSTP_0001273800.1"/>
    <property type="gene ID" value="SSTP_0001273800"/>
</dbReference>
<keyword evidence="8" id="KW-1185">Reference proteome</keyword>
<keyword evidence="2" id="KW-0677">Repeat</keyword>
<evidence type="ECO:0000313" key="9">
    <source>
        <dbReference type="WBParaSite" id="SSTP_0001273800.1"/>
    </source>
</evidence>
<dbReference type="WBParaSite" id="TCONS_00003953.p1">
    <property type="protein sequence ID" value="TCONS_00003953.p1"/>
    <property type="gene ID" value="XLOC_000747"/>
</dbReference>
<organism evidence="9">
    <name type="scientific">Strongyloides stercoralis</name>
    <name type="common">Threadworm</name>
    <dbReference type="NCBI Taxonomy" id="6248"/>
    <lineage>
        <taxon>Eukaryota</taxon>
        <taxon>Metazoa</taxon>
        <taxon>Ecdysozoa</taxon>
        <taxon>Nematoda</taxon>
        <taxon>Chromadorea</taxon>
        <taxon>Rhabditida</taxon>
        <taxon>Tylenchina</taxon>
        <taxon>Panagrolaimomorpha</taxon>
        <taxon>Strongyloidoidea</taxon>
        <taxon>Strongyloididae</taxon>
        <taxon>Strongyloides</taxon>
    </lineage>
</organism>
<feature type="region of interest" description="Disordered" evidence="6">
    <location>
        <begin position="14"/>
        <end position="47"/>
    </location>
</feature>
<dbReference type="PANTHER" id="PTHR24379:SF127">
    <property type="entry name" value="BLOODY FINGERS-RELATED"/>
    <property type="match status" value="1"/>
</dbReference>
<dbReference type="Proteomes" id="UP000035681">
    <property type="component" value="Unplaced"/>
</dbReference>
<dbReference type="InterPro" id="IPR013087">
    <property type="entry name" value="Znf_C2H2_type"/>
</dbReference>
<accession>A0A0K0ETG3</accession>
<keyword evidence="1" id="KW-0479">Metal-binding</keyword>
<name>A0A0K0ETG3_STRER</name>
<evidence type="ECO:0000256" key="4">
    <source>
        <dbReference type="ARBA" id="ARBA00022833"/>
    </source>
</evidence>
<evidence type="ECO:0000313" key="8">
    <source>
        <dbReference type="Proteomes" id="UP000035681"/>
    </source>
</evidence>
<dbReference type="PROSITE" id="PS50157">
    <property type="entry name" value="ZINC_FINGER_C2H2_2"/>
    <property type="match status" value="3"/>
</dbReference>
<dbReference type="GO" id="GO:0008270">
    <property type="term" value="F:zinc ion binding"/>
    <property type="evidence" value="ECO:0007669"/>
    <property type="project" value="UniProtKB-KW"/>
</dbReference>
<keyword evidence="3 5" id="KW-0863">Zinc-finger</keyword>
<dbReference type="Gene3D" id="3.30.160.60">
    <property type="entry name" value="Classic Zinc Finger"/>
    <property type="match status" value="2"/>
</dbReference>
<dbReference type="GO" id="GO:0000977">
    <property type="term" value="F:RNA polymerase II transcription regulatory region sequence-specific DNA binding"/>
    <property type="evidence" value="ECO:0007669"/>
    <property type="project" value="TreeGrafter"/>
</dbReference>
<feature type="region of interest" description="Disordered" evidence="6">
    <location>
        <begin position="551"/>
        <end position="570"/>
    </location>
</feature>
<feature type="compositionally biased region" description="Low complexity" evidence="6">
    <location>
        <begin position="18"/>
        <end position="46"/>
    </location>
</feature>
<proteinExistence type="predicted"/>
<evidence type="ECO:0000313" key="10">
    <source>
        <dbReference type="WBParaSite" id="TCONS_00003953.p1"/>
    </source>
</evidence>
<evidence type="ECO:0000256" key="5">
    <source>
        <dbReference type="PROSITE-ProRule" id="PRU00042"/>
    </source>
</evidence>
<feature type="domain" description="C2H2-type" evidence="7">
    <location>
        <begin position="419"/>
        <end position="446"/>
    </location>
</feature>
<dbReference type="GO" id="GO:0000981">
    <property type="term" value="F:DNA-binding transcription factor activity, RNA polymerase II-specific"/>
    <property type="evidence" value="ECO:0007669"/>
    <property type="project" value="TreeGrafter"/>
</dbReference>
<feature type="region of interest" description="Disordered" evidence="6">
    <location>
        <begin position="582"/>
        <end position="645"/>
    </location>
</feature>
<feature type="compositionally biased region" description="Low complexity" evidence="6">
    <location>
        <begin position="551"/>
        <end position="566"/>
    </location>
</feature>
<feature type="domain" description="C2H2-type" evidence="7">
    <location>
        <begin position="447"/>
        <end position="475"/>
    </location>
</feature>
<feature type="compositionally biased region" description="Low complexity" evidence="6">
    <location>
        <begin position="600"/>
        <end position="645"/>
    </location>
</feature>
<evidence type="ECO:0000259" key="7">
    <source>
        <dbReference type="PROSITE" id="PS50157"/>
    </source>
</evidence>
<dbReference type="STRING" id="6248.A0A0K0ETG3"/>
<keyword evidence="4" id="KW-0862">Zinc</keyword>
<feature type="domain" description="C2H2-type" evidence="7">
    <location>
        <begin position="75"/>
        <end position="102"/>
    </location>
</feature>
<sequence>MLIENHSTNLIDIPSQQTSHLTSTNSVTTNSINSQSSPISSLSNSNTPAPTLPPIIICPSEIDTISITLEKNQQCACKDCGKLFNSVWYLKQHAVKHSNDRPFKCKFCMKTYKFRSNLYQHKCPERTKIVGNTEKRSYLRGQNSIHNINNKGNKEFNGNEMILNQSRDTSVVSSVSNNMISGISSMYEGNNQQITSYGGMIDINGVGQNNVTSNNNMINDNILYQDQIPQNPYNSYSEYCNNSNQSTFIQNMDGTQPSHHNPMSYHNNETYYYNGPTNNQMPMSNHNGMGLSSNYVNISQGHYLTMNGTYQNIHHSNIYSGYPNQINNQTYENYGVLSDMNSSTNSTNYSYNVEDNQVNFRKRKNEECTDNLDYNYVNNYLIRHKEELHICDKCDIQFPSKEYFSRHMAQHENAAALSYQCELCPQKFENEKQLLSHSELHSNGTVFKCDTCQSPFRSNYALRRHKDQCRECYRPPFGIQPNVIESCHIPVNQYSFVCSEDENNKINERNNSIQINKNDNIMLSSYTTTNQTDSGVGIENTNNSLNSSLTIINQSSDDNSSTNNNKTNKKFKNILIEDEDSKNLNEKEEDDRDSGFRSRINSAANSCSPSSSTTSNSFSPISKNNSMNSNNNIYSPLNGMNQNNGNNMLDLNHQNNYQLPVYTNVNVSYNDGDQWNMGFGYQNNNFDYMEIFNDNEKDQIIFDNNIIENGLITQTKLTLIAPKLGKKIKSYKESLFINNELITKYPIMDINYLSCNQDYTKISLFPLISNIIISYYAHILLSCLFDKCTKFETLKKKKLLVTLVTGILRQCGLNSTTVCSYLKYFQQLVSDPLEEQDCVIGGDGIVVKIDETKMGKRKYNWGHRIQDAVWVVGGVEKTKARRVFAVPVEKRDTDTLLDVIKKHVALGFIIHTDL</sequence>
<evidence type="ECO:0000256" key="1">
    <source>
        <dbReference type="ARBA" id="ARBA00022723"/>
    </source>
</evidence>